<feature type="compositionally biased region" description="Basic and acidic residues" evidence="5">
    <location>
        <begin position="35"/>
        <end position="45"/>
    </location>
</feature>
<dbReference type="InterPro" id="IPR011011">
    <property type="entry name" value="Znf_FYVE_PHD"/>
</dbReference>
<dbReference type="GO" id="GO:0008270">
    <property type="term" value="F:zinc ion binding"/>
    <property type="evidence" value="ECO:0007669"/>
    <property type="project" value="UniProtKB-KW"/>
</dbReference>
<evidence type="ECO:0000256" key="3">
    <source>
        <dbReference type="ARBA" id="ARBA00022833"/>
    </source>
</evidence>
<comment type="caution">
    <text evidence="7">The sequence shown here is derived from an EMBL/GenBank/DDBJ whole genome shotgun (WGS) entry which is preliminary data.</text>
</comment>
<evidence type="ECO:0000256" key="2">
    <source>
        <dbReference type="ARBA" id="ARBA00022771"/>
    </source>
</evidence>
<evidence type="ECO:0000313" key="7">
    <source>
        <dbReference type="EMBL" id="KAL3634791.1"/>
    </source>
</evidence>
<accession>A0ABD3CXR1</accession>
<protein>
    <recommendedName>
        <fullName evidence="6">PHD-type domain-containing protein</fullName>
    </recommendedName>
</protein>
<proteinExistence type="predicted"/>
<dbReference type="Gene3D" id="3.30.40.10">
    <property type="entry name" value="Zinc/RING finger domain, C3HC4 (zinc finger)"/>
    <property type="match status" value="2"/>
</dbReference>
<evidence type="ECO:0000259" key="6">
    <source>
        <dbReference type="PROSITE" id="PS50016"/>
    </source>
</evidence>
<dbReference type="SUPFAM" id="SSF57903">
    <property type="entry name" value="FYVE/PHD zinc finger"/>
    <property type="match status" value="2"/>
</dbReference>
<gene>
    <name evidence="7" type="ORF">CASFOL_021845</name>
</gene>
<keyword evidence="1" id="KW-0479">Metal-binding</keyword>
<evidence type="ECO:0000256" key="5">
    <source>
        <dbReference type="SAM" id="MobiDB-lite"/>
    </source>
</evidence>
<dbReference type="PANTHER" id="PTHR47162:SF9">
    <property type="entry name" value="PHD FINGER PROTEIN EHD3-LIKE"/>
    <property type="match status" value="1"/>
</dbReference>
<feature type="region of interest" description="Disordered" evidence="5">
    <location>
        <begin position="1"/>
        <end position="61"/>
    </location>
</feature>
<dbReference type="AlphaFoldDB" id="A0ABD3CXR1"/>
<evidence type="ECO:0000256" key="1">
    <source>
        <dbReference type="ARBA" id="ARBA00022723"/>
    </source>
</evidence>
<name>A0ABD3CXR1_9LAMI</name>
<keyword evidence="2 4" id="KW-0863">Zinc-finger</keyword>
<dbReference type="SMART" id="SM00249">
    <property type="entry name" value="PHD"/>
    <property type="match status" value="3"/>
</dbReference>
<reference evidence="8" key="1">
    <citation type="journal article" date="2024" name="IScience">
        <title>Strigolactones Initiate the Formation of Haustorium-like Structures in Castilleja.</title>
        <authorList>
            <person name="Buerger M."/>
            <person name="Peterson D."/>
            <person name="Chory J."/>
        </authorList>
    </citation>
    <scope>NUCLEOTIDE SEQUENCE [LARGE SCALE GENOMIC DNA]</scope>
</reference>
<dbReference type="InterPro" id="IPR001965">
    <property type="entry name" value="Znf_PHD"/>
</dbReference>
<dbReference type="InterPro" id="IPR013083">
    <property type="entry name" value="Znf_RING/FYVE/PHD"/>
</dbReference>
<dbReference type="EMBL" id="JAVIJP010000028">
    <property type="protein sequence ID" value="KAL3634791.1"/>
    <property type="molecule type" value="Genomic_DNA"/>
</dbReference>
<organism evidence="7 8">
    <name type="scientific">Castilleja foliolosa</name>
    <dbReference type="NCBI Taxonomy" id="1961234"/>
    <lineage>
        <taxon>Eukaryota</taxon>
        <taxon>Viridiplantae</taxon>
        <taxon>Streptophyta</taxon>
        <taxon>Embryophyta</taxon>
        <taxon>Tracheophyta</taxon>
        <taxon>Spermatophyta</taxon>
        <taxon>Magnoliopsida</taxon>
        <taxon>eudicotyledons</taxon>
        <taxon>Gunneridae</taxon>
        <taxon>Pentapetalae</taxon>
        <taxon>asterids</taxon>
        <taxon>lamiids</taxon>
        <taxon>Lamiales</taxon>
        <taxon>Orobanchaceae</taxon>
        <taxon>Pedicularideae</taxon>
        <taxon>Castillejinae</taxon>
        <taxon>Castilleja</taxon>
    </lineage>
</organism>
<dbReference type="InterPro" id="IPR019787">
    <property type="entry name" value="Znf_PHD-finger"/>
</dbReference>
<evidence type="ECO:0000313" key="8">
    <source>
        <dbReference type="Proteomes" id="UP001632038"/>
    </source>
</evidence>
<feature type="domain" description="PHD-type" evidence="6">
    <location>
        <begin position="416"/>
        <end position="466"/>
    </location>
</feature>
<dbReference type="PROSITE" id="PS50016">
    <property type="entry name" value="ZF_PHD_2"/>
    <property type="match status" value="2"/>
</dbReference>
<sequence length="492" mass="55500">MGPNVEAANGDAFRAESGSAESYGDGLLTYKRQRISNDAESENKTQDSASQASEKSMKPEHHQARCCMNVSHAPSDSFSDCSLKHQRNIILEQLFQSLDSEGCLKKCIQNVLVSRPICEGVEESVHSSEDWSKCTSQNGTLHGLPDVGMASNGCVNESRDCTVTELFERTFSDIIMSEKFAQLCKLLVENFQGANADKIFDLNHINSRMKESTYGSSPLRFQLDMQEIWTKLQKVGCDITTLAKGLSEKTTAFHEQFLTKESDMHTKAEQTETHPLDEAHTCRSCRQKADGKNALICDSCEGMYHTSCIEPPVKEIPTRNWYCFDCTAKEIEPLHENCVACERLSTSFRDDEIEHDETRDELNGNSHCKVCRTEVRIGKDDYRICGHPYCPHNFYHANCLTSKQLTSHGPCWYCPSCLCRGCLTDRDDDKIVLCDGCDHAYHVYCMHPPLSDIPKGKWFCRNCESGIGVLREVRRTYVVTKRVSRKRGLDGN</sequence>
<feature type="domain" description="PHD-type" evidence="6">
    <location>
        <begin position="279"/>
        <end position="329"/>
    </location>
</feature>
<dbReference type="Proteomes" id="UP001632038">
    <property type="component" value="Unassembled WGS sequence"/>
</dbReference>
<keyword evidence="8" id="KW-1185">Reference proteome</keyword>
<keyword evidence="3" id="KW-0862">Zinc</keyword>
<dbReference type="PANTHER" id="PTHR47162">
    <property type="entry name" value="OS02G0192300 PROTEIN"/>
    <property type="match status" value="1"/>
</dbReference>
<evidence type="ECO:0000256" key="4">
    <source>
        <dbReference type="PROSITE-ProRule" id="PRU00146"/>
    </source>
</evidence>
<dbReference type="Pfam" id="PF00628">
    <property type="entry name" value="PHD"/>
    <property type="match status" value="2"/>
</dbReference>